<evidence type="ECO:0000313" key="8">
    <source>
        <dbReference type="Proteomes" id="UP000791080"/>
    </source>
</evidence>
<dbReference type="InterPro" id="IPR008927">
    <property type="entry name" value="6-PGluconate_DH-like_C_sf"/>
</dbReference>
<protein>
    <recommendedName>
        <fullName evidence="4">2-dehydropantoate 2-reductase</fullName>
        <ecNumber evidence="4">1.1.1.169</ecNumber>
    </recommendedName>
    <alternativeName>
        <fullName evidence="4">Ketopantoate reductase</fullName>
    </alternativeName>
</protein>
<evidence type="ECO:0000313" key="7">
    <source>
        <dbReference type="EMBL" id="MCP2330833.1"/>
    </source>
</evidence>
<dbReference type="EMBL" id="AUBJ02000001">
    <property type="protein sequence ID" value="MCP2330833.1"/>
    <property type="molecule type" value="Genomic_DNA"/>
</dbReference>
<keyword evidence="3 4" id="KW-0560">Oxidoreductase</keyword>
<dbReference type="Pfam" id="PF02558">
    <property type="entry name" value="ApbA"/>
    <property type="match status" value="1"/>
</dbReference>
<dbReference type="InterPro" id="IPR013328">
    <property type="entry name" value="6PGD_dom2"/>
</dbReference>
<sequence>MGVLVYGAGGVGLYLAARLASAGEPVTVKGRPATVRAAAGGGVEIRNENNTEVVSNVEFVDDLAGRRFDFAIVATKSWQVEEAAAEIAPALEPGGRVLTTQNGVDAPARAAAHVPSDAVYGGTVVVIVRRVAPLAVRLVGSEARVVLGSLRHSEPDAAGLRLVEVLRRAGVDARWTEDVRTALWRKLALIASYGGVGALADAPVGRTRSVRPTRDLVERAMREVIAVGNRSGARLGEDDLAEILDVYEHGFAPETTASLQRDLRAGRPSELADQSGAVVRHATALGIPVPVHELIWATQLPRELAAREERSDVGPGPVVEP</sequence>
<evidence type="ECO:0000256" key="3">
    <source>
        <dbReference type="ARBA" id="ARBA00023002"/>
    </source>
</evidence>
<dbReference type="PANTHER" id="PTHR21708:SF26">
    <property type="entry name" value="2-DEHYDROPANTOATE 2-REDUCTASE"/>
    <property type="match status" value="1"/>
</dbReference>
<dbReference type="Proteomes" id="UP000791080">
    <property type="component" value="Unassembled WGS sequence"/>
</dbReference>
<dbReference type="InterPro" id="IPR036291">
    <property type="entry name" value="NAD(P)-bd_dom_sf"/>
</dbReference>
<organism evidence="7 8">
    <name type="scientific">Actinoalloteichus caeruleus DSM 43889</name>
    <dbReference type="NCBI Taxonomy" id="1120930"/>
    <lineage>
        <taxon>Bacteria</taxon>
        <taxon>Bacillati</taxon>
        <taxon>Actinomycetota</taxon>
        <taxon>Actinomycetes</taxon>
        <taxon>Pseudonocardiales</taxon>
        <taxon>Pseudonocardiaceae</taxon>
        <taxon>Actinoalloteichus</taxon>
        <taxon>Actinoalloteichus cyanogriseus</taxon>
    </lineage>
</organism>
<keyword evidence="8" id="KW-1185">Reference proteome</keyword>
<evidence type="ECO:0000259" key="5">
    <source>
        <dbReference type="Pfam" id="PF02558"/>
    </source>
</evidence>
<reference evidence="7 8" key="2">
    <citation type="submission" date="2022-06" db="EMBL/GenBank/DDBJ databases">
        <title>Genomic Encyclopedia of Type Strains, Phase I: the one thousand microbial genomes (KMG-I) project.</title>
        <authorList>
            <person name="Kyrpides N."/>
        </authorList>
    </citation>
    <scope>NUCLEOTIDE SEQUENCE [LARGE SCALE GENOMIC DNA]</scope>
    <source>
        <strain evidence="7 8">DSM 43889</strain>
    </source>
</reference>
<dbReference type="SUPFAM" id="SSF48179">
    <property type="entry name" value="6-phosphogluconate dehydrogenase C-terminal domain-like"/>
    <property type="match status" value="1"/>
</dbReference>
<comment type="pathway">
    <text evidence="4">Cofactor biosynthesis; (R)-pantothenate biosynthesis; (R)-pantoate from 3-methyl-2-oxobutanoate: step 2/2.</text>
</comment>
<dbReference type="PANTHER" id="PTHR21708">
    <property type="entry name" value="PROBABLE 2-DEHYDROPANTOATE 2-REDUCTASE"/>
    <property type="match status" value="1"/>
</dbReference>
<comment type="similarity">
    <text evidence="1 4">Belongs to the ketopantoate reductase family.</text>
</comment>
<dbReference type="Pfam" id="PF08546">
    <property type="entry name" value="ApbA_C"/>
    <property type="match status" value="1"/>
</dbReference>
<dbReference type="RefSeq" id="WP_026420208.1">
    <property type="nucleotide sequence ID" value="NZ_AUBJ02000001.1"/>
</dbReference>
<evidence type="ECO:0000259" key="6">
    <source>
        <dbReference type="Pfam" id="PF08546"/>
    </source>
</evidence>
<keyword evidence="4" id="KW-0566">Pantothenate biosynthesis</keyword>
<dbReference type="InterPro" id="IPR013752">
    <property type="entry name" value="KPA_reductase"/>
</dbReference>
<dbReference type="Gene3D" id="3.40.50.720">
    <property type="entry name" value="NAD(P)-binding Rossmann-like Domain"/>
    <property type="match status" value="1"/>
</dbReference>
<dbReference type="InterPro" id="IPR003710">
    <property type="entry name" value="ApbA"/>
</dbReference>
<comment type="function">
    <text evidence="4">Catalyzes the NADPH-dependent reduction of ketopantoate into pantoic acid.</text>
</comment>
<reference evidence="7 8" key="1">
    <citation type="submission" date="2013-07" db="EMBL/GenBank/DDBJ databases">
        <authorList>
            <consortium name="DOE Joint Genome Institute"/>
            <person name="Reeve W."/>
            <person name="Huntemann M."/>
            <person name="Han J."/>
            <person name="Chen A."/>
            <person name="Kyrpides N."/>
            <person name="Mavromatis K."/>
            <person name="Markowitz V."/>
            <person name="Palaniappan K."/>
            <person name="Ivanova N."/>
            <person name="Schaumberg A."/>
            <person name="Pati A."/>
            <person name="Liolios K."/>
            <person name="Nordberg H.P."/>
            <person name="Cantor M.N."/>
            <person name="Hua S.X."/>
            <person name="Woyke T."/>
        </authorList>
    </citation>
    <scope>NUCLEOTIDE SEQUENCE [LARGE SCALE GENOMIC DNA]</scope>
    <source>
        <strain evidence="7 8">DSM 43889</strain>
    </source>
</reference>
<comment type="caution">
    <text evidence="7">The sequence shown here is derived from an EMBL/GenBank/DDBJ whole genome shotgun (WGS) entry which is preliminary data.</text>
</comment>
<evidence type="ECO:0000256" key="2">
    <source>
        <dbReference type="ARBA" id="ARBA00022857"/>
    </source>
</evidence>
<dbReference type="SUPFAM" id="SSF51735">
    <property type="entry name" value="NAD(P)-binding Rossmann-fold domains"/>
    <property type="match status" value="1"/>
</dbReference>
<keyword evidence="2 4" id="KW-0521">NADP</keyword>
<dbReference type="Gene3D" id="1.10.1040.10">
    <property type="entry name" value="N-(1-d-carboxylethyl)-l-norvaline Dehydrogenase, domain 2"/>
    <property type="match status" value="1"/>
</dbReference>
<feature type="domain" description="Ketopantoate reductase N-terminal" evidence="5">
    <location>
        <begin position="3"/>
        <end position="150"/>
    </location>
</feature>
<proteinExistence type="inferred from homology"/>
<dbReference type="NCBIfam" id="TIGR00745">
    <property type="entry name" value="apbA_panE"/>
    <property type="match status" value="1"/>
</dbReference>
<feature type="domain" description="Ketopantoate reductase C-terminal" evidence="6">
    <location>
        <begin position="178"/>
        <end position="297"/>
    </location>
</feature>
<evidence type="ECO:0000256" key="4">
    <source>
        <dbReference type="RuleBase" id="RU362068"/>
    </source>
</evidence>
<evidence type="ECO:0000256" key="1">
    <source>
        <dbReference type="ARBA" id="ARBA00007870"/>
    </source>
</evidence>
<comment type="catalytic activity">
    <reaction evidence="4">
        <text>(R)-pantoate + NADP(+) = 2-dehydropantoate + NADPH + H(+)</text>
        <dbReference type="Rhea" id="RHEA:16233"/>
        <dbReference type="ChEBI" id="CHEBI:11561"/>
        <dbReference type="ChEBI" id="CHEBI:15378"/>
        <dbReference type="ChEBI" id="CHEBI:15980"/>
        <dbReference type="ChEBI" id="CHEBI:57783"/>
        <dbReference type="ChEBI" id="CHEBI:58349"/>
        <dbReference type="EC" id="1.1.1.169"/>
    </reaction>
</comment>
<name>A0ABT1JEB0_ACTCY</name>
<dbReference type="EC" id="1.1.1.169" evidence="4"/>
<accession>A0ABT1JEB0</accession>
<gene>
    <name evidence="7" type="ORF">G443_001103</name>
</gene>
<dbReference type="InterPro" id="IPR013332">
    <property type="entry name" value="KPR_N"/>
</dbReference>
<dbReference type="InterPro" id="IPR051402">
    <property type="entry name" value="KPR-Related"/>
</dbReference>